<feature type="compositionally biased region" description="Basic residues" evidence="1">
    <location>
        <begin position="1"/>
        <end position="20"/>
    </location>
</feature>
<feature type="compositionally biased region" description="Basic residues" evidence="1">
    <location>
        <begin position="103"/>
        <end position="117"/>
    </location>
</feature>
<organism evidence="3 4">
    <name type="scientific">Kwoniella shivajii</name>
    <dbReference type="NCBI Taxonomy" id="564305"/>
    <lineage>
        <taxon>Eukaryota</taxon>
        <taxon>Fungi</taxon>
        <taxon>Dikarya</taxon>
        <taxon>Basidiomycota</taxon>
        <taxon>Agaricomycotina</taxon>
        <taxon>Tremellomycetes</taxon>
        <taxon>Tremellales</taxon>
        <taxon>Cryptococcaceae</taxon>
        <taxon>Kwoniella</taxon>
    </lineage>
</organism>
<dbReference type="RefSeq" id="XP_062792107.1">
    <property type="nucleotide sequence ID" value="XM_062936056.1"/>
</dbReference>
<sequence>MAKSIRAKNKMASRARKRLQTHYAVTDAARTQRLSDKLLGKDKQTEGDMDVEAEGEGGGEGEIEGESKEGDEEMKEESKKVSTSVRRGSRREQWRLSKGMSAKPKRKGMGCKPTRRR</sequence>
<dbReference type="InterPro" id="IPR019434">
    <property type="entry name" value="DUF2423"/>
</dbReference>
<dbReference type="Proteomes" id="UP001329825">
    <property type="component" value="Chromosome 5"/>
</dbReference>
<feature type="domain" description="DUF2423" evidence="2">
    <location>
        <begin position="1"/>
        <end position="44"/>
    </location>
</feature>
<dbReference type="PANTHER" id="PTHR28219:SF1">
    <property type="entry name" value="UPF0642 PROTEIN YBL028C"/>
    <property type="match status" value="1"/>
</dbReference>
<evidence type="ECO:0000313" key="4">
    <source>
        <dbReference type="Proteomes" id="UP001329825"/>
    </source>
</evidence>
<gene>
    <name evidence="3" type="ORF">IL334_004338</name>
</gene>
<evidence type="ECO:0000256" key="1">
    <source>
        <dbReference type="SAM" id="MobiDB-lite"/>
    </source>
</evidence>
<evidence type="ECO:0000313" key="3">
    <source>
        <dbReference type="EMBL" id="WRT67367.1"/>
    </source>
</evidence>
<feature type="compositionally biased region" description="Acidic residues" evidence="1">
    <location>
        <begin position="47"/>
        <end position="75"/>
    </location>
</feature>
<dbReference type="GeneID" id="87956469"/>
<feature type="region of interest" description="Disordered" evidence="1">
    <location>
        <begin position="1"/>
        <end position="117"/>
    </location>
</feature>
<reference evidence="3 4" key="1">
    <citation type="submission" date="2024-01" db="EMBL/GenBank/DDBJ databases">
        <title>Comparative genomics of Cryptococcus and Kwoniella reveals pathogenesis evolution and contrasting modes of karyotype evolution via chromosome fusion or intercentromeric recombination.</title>
        <authorList>
            <person name="Coelho M.A."/>
            <person name="David-Palma M."/>
            <person name="Shea T."/>
            <person name="Bowers K."/>
            <person name="McGinley-Smith S."/>
            <person name="Mohammad A.W."/>
            <person name="Gnirke A."/>
            <person name="Yurkov A.M."/>
            <person name="Nowrousian M."/>
            <person name="Sun S."/>
            <person name="Cuomo C.A."/>
            <person name="Heitman J."/>
        </authorList>
    </citation>
    <scope>NUCLEOTIDE SEQUENCE [LARGE SCALE GENOMIC DNA]</scope>
    <source>
        <strain evidence="3">CBS 11374</strain>
    </source>
</reference>
<dbReference type="Pfam" id="PF10338">
    <property type="entry name" value="YBL028C_N"/>
    <property type="match status" value="1"/>
</dbReference>
<proteinExistence type="predicted"/>
<accession>A0ABZ1D1B4</accession>
<dbReference type="PANTHER" id="PTHR28219">
    <property type="entry name" value="UPF0642 PROTEIN YBL028C"/>
    <property type="match status" value="1"/>
</dbReference>
<evidence type="ECO:0000259" key="2">
    <source>
        <dbReference type="Pfam" id="PF10338"/>
    </source>
</evidence>
<name>A0ABZ1D1B4_9TREE</name>
<dbReference type="EMBL" id="CP141885">
    <property type="protein sequence ID" value="WRT67367.1"/>
    <property type="molecule type" value="Genomic_DNA"/>
</dbReference>
<keyword evidence="4" id="KW-1185">Reference proteome</keyword>
<protein>
    <recommendedName>
        <fullName evidence="2">DUF2423 domain-containing protein</fullName>
    </recommendedName>
</protein>
<feature type="compositionally biased region" description="Basic and acidic residues" evidence="1">
    <location>
        <begin position="33"/>
        <end position="46"/>
    </location>
</feature>